<keyword evidence="2" id="KW-0548">Nucleotidyltransferase</keyword>
<feature type="region of interest" description="Disordered" evidence="1">
    <location>
        <begin position="1"/>
        <end position="370"/>
    </location>
</feature>
<sequence length="370" mass="39742">AVRRDHGGRRGDEALAAVPEREAEAAPAGRPRQEPAAAQLRAAPGGAAGRPHLRLHRRAAPAPRAGEPAGTPAGQPARRADRPGHGRRRRVPGRRPAQAGPGRDHGDHDGRPRDRAAGEVPIRLEGGVRGRRAAAGQPGHVRHRPDPRAHRARVHPAGRHAEGEDGRRLAGRVQGAGVQGEAGQADGRPVRRERPVLLEQRDVRLAVRHRARRAGPAPAGDARRAHEDRRGVGLAAAGRGAEPGLPDAPEDQHRLRRDGAGQPGQGQGDGGRRRDAGPVAGRRLVARAGRDAADRRAQQRDRGRGVRVRRRRRQHRRQRGPGPPRVPDRRQRHDRRPHAGHDHGLPQERGPAGEGHGRAGEGEVRGAVPV</sequence>
<feature type="non-terminal residue" evidence="2">
    <location>
        <position position="1"/>
    </location>
</feature>
<feature type="compositionally biased region" description="Basic and acidic residues" evidence="1">
    <location>
        <begin position="250"/>
        <end position="259"/>
    </location>
</feature>
<evidence type="ECO:0000256" key="1">
    <source>
        <dbReference type="SAM" id="MobiDB-lite"/>
    </source>
</evidence>
<reference evidence="2" key="1">
    <citation type="submission" date="2020-02" db="EMBL/GenBank/DDBJ databases">
        <authorList>
            <person name="Meier V. D."/>
        </authorList>
    </citation>
    <scope>NUCLEOTIDE SEQUENCE</scope>
    <source>
        <strain evidence="2">AVDCRST_MAG64</strain>
    </source>
</reference>
<keyword evidence="2" id="KW-0808">Transferase</keyword>
<dbReference type="AlphaFoldDB" id="A0A6J4NBM5"/>
<organism evidence="2">
    <name type="scientific">uncultured Phycisphaerae bacterium</name>
    <dbReference type="NCBI Taxonomy" id="904963"/>
    <lineage>
        <taxon>Bacteria</taxon>
        <taxon>Pseudomonadati</taxon>
        <taxon>Planctomycetota</taxon>
        <taxon>Phycisphaerae</taxon>
        <taxon>environmental samples</taxon>
    </lineage>
</organism>
<feature type="compositionally biased region" description="Basic and acidic residues" evidence="1">
    <location>
        <begin position="355"/>
        <end position="364"/>
    </location>
</feature>
<accession>A0A6J4NBM5</accession>
<protein>
    <submittedName>
        <fullName evidence="2">Mannose-1-phosphate guanylyltransferase</fullName>
        <ecNumber evidence="2">2.7.7.13</ecNumber>
    </submittedName>
</protein>
<feature type="compositionally biased region" description="Low complexity" evidence="1">
    <location>
        <begin position="25"/>
        <end position="45"/>
    </location>
</feature>
<proteinExistence type="predicted"/>
<feature type="compositionally biased region" description="Basic and acidic residues" evidence="1">
    <location>
        <begin position="159"/>
        <end position="168"/>
    </location>
</feature>
<feature type="compositionally biased region" description="Basic residues" evidence="1">
    <location>
        <begin position="305"/>
        <end position="319"/>
    </location>
</feature>
<feature type="compositionally biased region" description="Low complexity" evidence="1">
    <location>
        <begin position="60"/>
        <end position="77"/>
    </location>
</feature>
<feature type="compositionally biased region" description="Basic and acidic residues" evidence="1">
    <location>
        <begin position="326"/>
        <end position="346"/>
    </location>
</feature>
<feature type="compositionally biased region" description="Basic and acidic residues" evidence="1">
    <location>
        <begin position="1"/>
        <end position="24"/>
    </location>
</feature>
<dbReference type="EMBL" id="CADCUQ010000195">
    <property type="protein sequence ID" value="CAA9383462.1"/>
    <property type="molecule type" value="Genomic_DNA"/>
</dbReference>
<feature type="compositionally biased region" description="Basic and acidic residues" evidence="1">
    <location>
        <begin position="102"/>
        <end position="117"/>
    </location>
</feature>
<evidence type="ECO:0000313" key="2">
    <source>
        <dbReference type="EMBL" id="CAA9383462.1"/>
    </source>
</evidence>
<feature type="compositionally biased region" description="Basic and acidic residues" evidence="1">
    <location>
        <begin position="188"/>
        <end position="205"/>
    </location>
</feature>
<gene>
    <name evidence="2" type="ORF">AVDCRST_MAG64-823</name>
</gene>
<feature type="compositionally biased region" description="Low complexity" evidence="1">
    <location>
        <begin position="171"/>
        <end position="187"/>
    </location>
</feature>
<feature type="non-terminal residue" evidence="2">
    <location>
        <position position="370"/>
    </location>
</feature>
<dbReference type="GO" id="GO:0004475">
    <property type="term" value="F:mannose-1-phosphate guanylyltransferase (GTP) activity"/>
    <property type="evidence" value="ECO:0007669"/>
    <property type="project" value="UniProtKB-EC"/>
</dbReference>
<name>A0A6J4NBM5_9BACT</name>
<dbReference type="EC" id="2.7.7.13" evidence="2"/>
<feature type="compositionally biased region" description="Basic and acidic residues" evidence="1">
    <location>
        <begin position="288"/>
        <end position="304"/>
    </location>
</feature>
<feature type="compositionally biased region" description="Basic and acidic residues" evidence="1">
    <location>
        <begin position="221"/>
        <end position="231"/>
    </location>
</feature>
<feature type="compositionally biased region" description="Low complexity" evidence="1">
    <location>
        <begin position="277"/>
        <end position="287"/>
    </location>
</feature>